<dbReference type="PROSITE" id="PS50011">
    <property type="entry name" value="PROTEIN_KINASE_DOM"/>
    <property type="match status" value="1"/>
</dbReference>
<keyword evidence="4" id="KW-1185">Reference proteome</keyword>
<dbReference type="CDD" id="cd00180">
    <property type="entry name" value="PKc"/>
    <property type="match status" value="1"/>
</dbReference>
<accession>A0ABR3UVH7</accession>
<organism evidence="3 4">
    <name type="scientific">Alternaria dauci</name>
    <dbReference type="NCBI Taxonomy" id="48095"/>
    <lineage>
        <taxon>Eukaryota</taxon>
        <taxon>Fungi</taxon>
        <taxon>Dikarya</taxon>
        <taxon>Ascomycota</taxon>
        <taxon>Pezizomycotina</taxon>
        <taxon>Dothideomycetes</taxon>
        <taxon>Pleosporomycetidae</taxon>
        <taxon>Pleosporales</taxon>
        <taxon>Pleosporineae</taxon>
        <taxon>Pleosporaceae</taxon>
        <taxon>Alternaria</taxon>
        <taxon>Alternaria sect. Porri</taxon>
    </lineage>
</organism>
<dbReference type="PANTHER" id="PTHR24359:SF1">
    <property type="entry name" value="INHIBITOR OF NUCLEAR FACTOR KAPPA-B KINASE EPSILON SUBUNIT HOMOLOG 1-RELATED"/>
    <property type="match status" value="1"/>
</dbReference>
<dbReference type="InterPro" id="IPR008271">
    <property type="entry name" value="Ser/Thr_kinase_AS"/>
</dbReference>
<gene>
    <name evidence="3" type="ORF">ACET3X_003691</name>
</gene>
<dbReference type="EMBL" id="JBHGVX010000002">
    <property type="protein sequence ID" value="KAL1799654.1"/>
    <property type="molecule type" value="Genomic_DNA"/>
</dbReference>
<evidence type="ECO:0000313" key="4">
    <source>
        <dbReference type="Proteomes" id="UP001578633"/>
    </source>
</evidence>
<proteinExistence type="predicted"/>
<evidence type="ECO:0000256" key="1">
    <source>
        <dbReference type="SAM" id="MobiDB-lite"/>
    </source>
</evidence>
<feature type="compositionally biased region" description="Acidic residues" evidence="1">
    <location>
        <begin position="636"/>
        <end position="660"/>
    </location>
</feature>
<dbReference type="Pfam" id="PF00069">
    <property type="entry name" value="Pkinase"/>
    <property type="match status" value="1"/>
</dbReference>
<dbReference type="Gene3D" id="1.10.510.10">
    <property type="entry name" value="Transferase(Phosphotransferase) domain 1"/>
    <property type="match status" value="1"/>
</dbReference>
<comment type="caution">
    <text evidence="3">The sequence shown here is derived from an EMBL/GenBank/DDBJ whole genome shotgun (WGS) entry which is preliminary data.</text>
</comment>
<feature type="domain" description="Protein kinase" evidence="2">
    <location>
        <begin position="171"/>
        <end position="546"/>
    </location>
</feature>
<dbReference type="RefSeq" id="XP_069310238.1">
    <property type="nucleotide sequence ID" value="XM_069448994.1"/>
</dbReference>
<reference evidence="3 4" key="1">
    <citation type="submission" date="2024-09" db="EMBL/GenBank/DDBJ databases">
        <title>T2T genomes of carrot and Alternaria dauci and their utility for understanding host-pathogen interaction during carrot leaf blight disease.</title>
        <authorList>
            <person name="Liu W."/>
            <person name="Xu S."/>
            <person name="Ou C."/>
            <person name="Liu X."/>
            <person name="Zhuang F."/>
            <person name="Deng X.W."/>
        </authorList>
    </citation>
    <scope>NUCLEOTIDE SEQUENCE [LARGE SCALE GENOMIC DNA]</scope>
    <source>
        <strain evidence="3 4">A2016</strain>
    </source>
</reference>
<dbReference type="InterPro" id="IPR000719">
    <property type="entry name" value="Prot_kinase_dom"/>
</dbReference>
<dbReference type="InterPro" id="IPR011009">
    <property type="entry name" value="Kinase-like_dom_sf"/>
</dbReference>
<dbReference type="GeneID" id="96084013"/>
<dbReference type="Proteomes" id="UP001578633">
    <property type="component" value="Chromosome 2"/>
</dbReference>
<evidence type="ECO:0000259" key="2">
    <source>
        <dbReference type="PROSITE" id="PS50011"/>
    </source>
</evidence>
<feature type="region of interest" description="Disordered" evidence="1">
    <location>
        <begin position="625"/>
        <end position="702"/>
    </location>
</feature>
<dbReference type="SMART" id="SM00220">
    <property type="entry name" value="S_TKc"/>
    <property type="match status" value="1"/>
</dbReference>
<dbReference type="PANTHER" id="PTHR24359">
    <property type="entry name" value="SERINE/THREONINE-PROTEIN KINASE SBK1"/>
    <property type="match status" value="1"/>
</dbReference>
<sequence length="1069" mass="118953">MAEATPPDHKQPHCDSLAARNRIKAHFSNCLVIGGERFPDASSEYSNAYIRIGDIEKAWSGEGTIERALYPNILDPVYVTFIQEKLLLFLSVLVWLGADTHLDRFRSYVIRDDGSPLCTNEQMPLLRQDLPDLGDEALQTRFYFEQFMFSPVVIYESSEPTIIDRDRRLPFQAYATTSEGAFGRVTKVTISPKYFVTEAGVKASENTVVAVKRFHAQNPSSVLNSRQEISNLSVLKESITSHRYIRTHLAALFHKGEHIILLPWADRYDLHHFLLEGHDQWGNQVYNFQTVFDCHSPQFVSDTYKQIANIAAALKWLHEDVRPLDKKIYFAHMDLKPDNILIDNDSPQYPSAVGKWVLTDFGISAFKETDEKEGENHVTVRDYVEQKQNLTLNTHARREAGAYQPPEMERLSRAADGSSNTPPQRVVGRRSDIWSFGCIFAEVVAFSSGRRAAVSDFRDARRGTHNDDYFYTYRQLSSSNLSPGVSGHTPELRPEMKAWLMNMTDNLATPTMAHGVLKCSIAKVFDILKIEQRPGAEEVRQAMEHLTSHFNNGFRPGPNCAVQALPPPTRCAPARPPGPHPPPRQTPPPQSPDTQTTPAQPYPAQDSMATAQVPPRIIVRAHTANAGTVTHTGGTEVEDTPPDDPSPESEAGDLPLDDDPGFTPPRRVESDELYADPDVQNTNTGTSRDNTIQPNQPQDQPERLVLAPQPSTIDSGYHSVLRTPETAKATYSLQTPDTKILRIALCSSGGFVATITKPSKIFTKSTKYTICCHQISPTDLGVLAHSSKPLPKANSWDNVSVHSGLIAAWGDNTKGVKQVLLFRVGSSPPEVWAASQYSWLSTLRSVILARQERVLFVCNRDIFYVDLKSQSLSPQVLPGTTVEHAFKHAAVDNDIGILYAWSCGKKVEELSVWRLNDADGRSIVVFEGRRRYRARTHGDFNAMVLPYNGRKGCAIRLDGDDYLFTPAETSGSIFSLTTDSVGQRSKVHVYDGSSILLTETSILGTSVRERRITGAGCSIERAMRPFRAHINISTDDIADMRMVSMPPRDGLILIAVAKNGRITLVPVTT</sequence>
<protein>
    <recommendedName>
        <fullName evidence="2">Protein kinase domain-containing protein</fullName>
    </recommendedName>
</protein>
<dbReference type="SUPFAM" id="SSF56112">
    <property type="entry name" value="Protein kinase-like (PK-like)"/>
    <property type="match status" value="1"/>
</dbReference>
<feature type="compositionally biased region" description="Pro residues" evidence="1">
    <location>
        <begin position="565"/>
        <end position="591"/>
    </location>
</feature>
<feature type="compositionally biased region" description="Polar residues" evidence="1">
    <location>
        <begin position="679"/>
        <end position="699"/>
    </location>
</feature>
<dbReference type="PROSITE" id="PS00108">
    <property type="entry name" value="PROTEIN_KINASE_ST"/>
    <property type="match status" value="1"/>
</dbReference>
<evidence type="ECO:0000313" key="3">
    <source>
        <dbReference type="EMBL" id="KAL1799654.1"/>
    </source>
</evidence>
<feature type="region of interest" description="Disordered" evidence="1">
    <location>
        <begin position="553"/>
        <end position="609"/>
    </location>
</feature>
<name>A0ABR3UVH7_9PLEO</name>